<feature type="region of interest" description="Disordered" evidence="1">
    <location>
        <begin position="1"/>
        <end position="23"/>
    </location>
</feature>
<sequence length="173" mass="19133">MELAKSTRSRASAARRDDPWASDERSFDEFGRAIAIWLSDGEAALSHDVTQRLQAARFRAIAARKPELQRARPPMARPGFLTFLQGSQPWLRIGIVAPLVVLVVGLALIKGEVDETAARLEAEVDAQLLTDVLPPTAYIDAGFHEFLRATQRRMNMQPESPKPSPAQSHARPV</sequence>
<keyword evidence="2" id="KW-1133">Transmembrane helix</keyword>
<protein>
    <submittedName>
        <fullName evidence="3">DUF3619 family protein</fullName>
    </submittedName>
</protein>
<dbReference type="Pfam" id="PF12279">
    <property type="entry name" value="DUF3619"/>
    <property type="match status" value="1"/>
</dbReference>
<keyword evidence="2" id="KW-0472">Membrane</keyword>
<reference evidence="3" key="1">
    <citation type="submission" date="2023-06" db="EMBL/GenBank/DDBJ databases">
        <authorList>
            <person name="Jiang Y."/>
            <person name="Liu Q."/>
        </authorList>
    </citation>
    <scope>NUCLEOTIDE SEQUENCE</scope>
    <source>
        <strain evidence="3">CGMCC 1.12090</strain>
    </source>
</reference>
<feature type="transmembrane region" description="Helical" evidence="2">
    <location>
        <begin position="90"/>
        <end position="109"/>
    </location>
</feature>
<evidence type="ECO:0000256" key="1">
    <source>
        <dbReference type="SAM" id="MobiDB-lite"/>
    </source>
</evidence>
<evidence type="ECO:0000313" key="4">
    <source>
        <dbReference type="Proteomes" id="UP001169027"/>
    </source>
</evidence>
<proteinExistence type="predicted"/>
<keyword evidence="4" id="KW-1185">Reference proteome</keyword>
<evidence type="ECO:0000313" key="3">
    <source>
        <dbReference type="EMBL" id="MDO1537622.1"/>
    </source>
</evidence>
<gene>
    <name evidence="3" type="ORF">Q2T77_35820</name>
</gene>
<keyword evidence="2" id="KW-0812">Transmembrane</keyword>
<name>A0ABT8SHY1_9BURK</name>
<feature type="compositionally biased region" description="Basic and acidic residues" evidence="1">
    <location>
        <begin position="14"/>
        <end position="23"/>
    </location>
</feature>
<comment type="caution">
    <text evidence="3">The sequence shown here is derived from an EMBL/GenBank/DDBJ whole genome shotgun (WGS) entry which is preliminary data.</text>
</comment>
<dbReference type="Proteomes" id="UP001169027">
    <property type="component" value="Unassembled WGS sequence"/>
</dbReference>
<dbReference type="InterPro" id="IPR022064">
    <property type="entry name" value="DUF3619"/>
</dbReference>
<organism evidence="3 4">
    <name type="scientific">Variovorax ginsengisoli</name>
    <dbReference type="NCBI Taxonomy" id="363844"/>
    <lineage>
        <taxon>Bacteria</taxon>
        <taxon>Pseudomonadati</taxon>
        <taxon>Pseudomonadota</taxon>
        <taxon>Betaproteobacteria</taxon>
        <taxon>Burkholderiales</taxon>
        <taxon>Comamonadaceae</taxon>
        <taxon>Variovorax</taxon>
    </lineage>
</organism>
<dbReference type="RefSeq" id="WP_301816063.1">
    <property type="nucleotide sequence ID" value="NZ_JAUJZH010000045.1"/>
</dbReference>
<accession>A0ABT8SHY1</accession>
<dbReference type="EMBL" id="JAUKVY010000045">
    <property type="protein sequence ID" value="MDO1537622.1"/>
    <property type="molecule type" value="Genomic_DNA"/>
</dbReference>
<evidence type="ECO:0000256" key="2">
    <source>
        <dbReference type="SAM" id="Phobius"/>
    </source>
</evidence>